<comment type="caution">
    <text evidence="3">The sequence shown here is derived from an EMBL/GenBank/DDBJ whole genome shotgun (WGS) entry which is preliminary data.</text>
</comment>
<feature type="region of interest" description="Disordered" evidence="1">
    <location>
        <begin position="478"/>
        <end position="532"/>
    </location>
</feature>
<feature type="region of interest" description="Disordered" evidence="1">
    <location>
        <begin position="1"/>
        <end position="33"/>
    </location>
</feature>
<sequence length="639" mass="72872">MSQKRNQDIDADEVHKRSTKKDTSARSKTSSMSGKLEYLEKYSVAPSPSRDYYGLKVSDGQVTLYLWRISHGPHKTPIVQTSGFADFKQDQRLQDEIRRIFGEYLIKHVKNIISGRNTILTLPKSVIERLIKYLTVEDIIKLSSLSHISKEIFDNNFVWEALYKKYKPLRRNKYEELRFTVCNWKELFQLTQISELTDDQKMLRTRANTRQSKPTSKIENPTKTNLKIENLTKLNLKIENPIKVSNSISKVASKTVFSDNQITKKSAEMPRKKNTQMSISKKLSDNRLNETVIEKEKVVPEKRTPAIKSLQLTGQKNLKSMKDQSMVTKFDSKREFGNKEAVNNKIADAKANKIQNKVKRVERKASGASVKATEEKLSNMKSRNAATSKMNKIERPLPRSMQGDQGKPKGKGKTKKVGQSKSTILRTNTDLLSDNCGVKDDSFDLADLIEASLKNIRSPRSIFDYNFSCIDKPKSCDGDAKAQDVARKMADHPRALRNDQLKASLDRLSEKSEPLTGKSTSSTKNDTLHQSVSPKLAKALNAELKKSTESNKNRYKMTVPEEKAEHFERYGIYNKYPTPRTQDSGEQKKPTLRKDVDKMHFLRSLGPKASQGRTGNSSVPAETNRYELRKSINNVYKYL</sequence>
<dbReference type="InterPro" id="IPR001810">
    <property type="entry name" value="F-box_dom"/>
</dbReference>
<dbReference type="EMBL" id="CAXAJV020001293">
    <property type="protein sequence ID" value="CAL7944755.1"/>
    <property type="molecule type" value="Genomic_DNA"/>
</dbReference>
<feature type="compositionally biased region" description="Polar residues" evidence="1">
    <location>
        <begin position="611"/>
        <end position="621"/>
    </location>
</feature>
<name>A0ABP1NUP9_XYLVO</name>
<feature type="domain" description="F-box" evidence="2">
    <location>
        <begin position="116"/>
        <end position="162"/>
    </location>
</feature>
<reference evidence="3 4" key="1">
    <citation type="submission" date="2024-08" db="EMBL/GenBank/DDBJ databases">
        <authorList>
            <person name="Will J Nash"/>
            <person name="Angela Man"/>
            <person name="Seanna McTaggart"/>
            <person name="Kendall Baker"/>
            <person name="Tom Barker"/>
            <person name="Leah Catchpole"/>
            <person name="Alex Durrant"/>
            <person name="Karim Gharbi"/>
            <person name="Naomi Irish"/>
            <person name="Gemy Kaithakottil"/>
            <person name="Debby Ku"/>
            <person name="Aaliyah Providence"/>
            <person name="Felix Shaw"/>
            <person name="David Swarbreck"/>
            <person name="Chris Watkins"/>
            <person name="Ann M. McCartney"/>
            <person name="Giulio Formenti"/>
            <person name="Alice Mouton"/>
            <person name="Noel Vella"/>
            <person name="Bjorn M von Reumont"/>
            <person name="Adriana Vella"/>
            <person name="Wilfried Haerty"/>
        </authorList>
    </citation>
    <scope>NUCLEOTIDE SEQUENCE [LARGE SCALE GENOMIC DNA]</scope>
</reference>
<evidence type="ECO:0000313" key="3">
    <source>
        <dbReference type="EMBL" id="CAL7944755.1"/>
    </source>
</evidence>
<protein>
    <recommendedName>
        <fullName evidence="2">F-box domain-containing protein</fullName>
    </recommendedName>
</protein>
<evidence type="ECO:0000256" key="1">
    <source>
        <dbReference type="SAM" id="MobiDB-lite"/>
    </source>
</evidence>
<feature type="region of interest" description="Disordered" evidence="1">
    <location>
        <begin position="603"/>
        <end position="622"/>
    </location>
</feature>
<dbReference type="SUPFAM" id="SSF81383">
    <property type="entry name" value="F-box domain"/>
    <property type="match status" value="1"/>
</dbReference>
<keyword evidence="4" id="KW-1185">Reference proteome</keyword>
<accession>A0ABP1NUP9</accession>
<organism evidence="3 4">
    <name type="scientific">Xylocopa violacea</name>
    <name type="common">Violet carpenter bee</name>
    <name type="synonym">Apis violacea</name>
    <dbReference type="NCBI Taxonomy" id="135666"/>
    <lineage>
        <taxon>Eukaryota</taxon>
        <taxon>Metazoa</taxon>
        <taxon>Ecdysozoa</taxon>
        <taxon>Arthropoda</taxon>
        <taxon>Hexapoda</taxon>
        <taxon>Insecta</taxon>
        <taxon>Pterygota</taxon>
        <taxon>Neoptera</taxon>
        <taxon>Endopterygota</taxon>
        <taxon>Hymenoptera</taxon>
        <taxon>Apocrita</taxon>
        <taxon>Aculeata</taxon>
        <taxon>Apoidea</taxon>
        <taxon>Anthophila</taxon>
        <taxon>Apidae</taxon>
        <taxon>Xylocopa</taxon>
        <taxon>Xylocopa</taxon>
    </lineage>
</organism>
<feature type="compositionally biased region" description="Polar residues" evidence="1">
    <location>
        <begin position="379"/>
        <end position="390"/>
    </location>
</feature>
<feature type="region of interest" description="Disordered" evidence="1">
    <location>
        <begin position="362"/>
        <end position="422"/>
    </location>
</feature>
<feature type="compositionally biased region" description="Basic residues" evidence="1">
    <location>
        <begin position="408"/>
        <end position="418"/>
    </location>
</feature>
<dbReference type="Proteomes" id="UP001642520">
    <property type="component" value="Unassembled WGS sequence"/>
</dbReference>
<dbReference type="PROSITE" id="PS50181">
    <property type="entry name" value="FBOX"/>
    <property type="match status" value="1"/>
</dbReference>
<evidence type="ECO:0000259" key="2">
    <source>
        <dbReference type="PROSITE" id="PS50181"/>
    </source>
</evidence>
<feature type="compositionally biased region" description="Basic and acidic residues" evidence="1">
    <location>
        <begin position="1"/>
        <end position="25"/>
    </location>
</feature>
<proteinExistence type="predicted"/>
<feature type="compositionally biased region" description="Basic and acidic residues" evidence="1">
    <location>
        <begin position="478"/>
        <end position="513"/>
    </location>
</feature>
<gene>
    <name evidence="3" type="ORF">XYLVIOL_LOCUS6827</name>
</gene>
<evidence type="ECO:0000313" key="4">
    <source>
        <dbReference type="Proteomes" id="UP001642520"/>
    </source>
</evidence>
<dbReference type="InterPro" id="IPR036047">
    <property type="entry name" value="F-box-like_dom_sf"/>
</dbReference>
<feature type="compositionally biased region" description="Polar residues" evidence="1">
    <location>
        <begin position="517"/>
        <end position="532"/>
    </location>
</feature>